<proteinExistence type="predicted"/>
<evidence type="ECO:0000313" key="2">
    <source>
        <dbReference type="Proteomes" id="UP000481861"/>
    </source>
</evidence>
<sequence length="177" mass="19568">MAVVEHCLQHQAEPTSINLGLAQCPCQRPHGHALRYGSSISTMEGVELKIAPLPAPNLHSSFCTISPHLAHLPAFISAILLGNIHWHLLPWADSDLVQYRFSRCRCCRRRSTTLFSSARRLSHRYGSAANMDDDSDYISLHLASLSVSGHLTTMFSMTGSMTTTLRHWSTTASKIQG</sequence>
<keyword evidence="2" id="KW-1185">Reference proteome</keyword>
<organism evidence="1 2">
    <name type="scientific">Massariosphaeria phaeospora</name>
    <dbReference type="NCBI Taxonomy" id="100035"/>
    <lineage>
        <taxon>Eukaryota</taxon>
        <taxon>Fungi</taxon>
        <taxon>Dikarya</taxon>
        <taxon>Ascomycota</taxon>
        <taxon>Pezizomycotina</taxon>
        <taxon>Dothideomycetes</taxon>
        <taxon>Pleosporomycetidae</taxon>
        <taxon>Pleosporales</taxon>
        <taxon>Pleosporales incertae sedis</taxon>
        <taxon>Massariosphaeria</taxon>
    </lineage>
</organism>
<accession>A0A7C8I069</accession>
<dbReference type="AlphaFoldDB" id="A0A7C8I069"/>
<dbReference type="EMBL" id="JAADJZ010000024">
    <property type="protein sequence ID" value="KAF2867054.1"/>
    <property type="molecule type" value="Genomic_DNA"/>
</dbReference>
<comment type="caution">
    <text evidence="1">The sequence shown here is derived from an EMBL/GenBank/DDBJ whole genome shotgun (WGS) entry which is preliminary data.</text>
</comment>
<protein>
    <submittedName>
        <fullName evidence="1">Uncharacterized protein</fullName>
    </submittedName>
</protein>
<dbReference type="Proteomes" id="UP000481861">
    <property type="component" value="Unassembled WGS sequence"/>
</dbReference>
<name>A0A7C8I069_9PLEO</name>
<gene>
    <name evidence="1" type="ORF">BDV95DRAFT_182528</name>
</gene>
<evidence type="ECO:0000313" key="1">
    <source>
        <dbReference type="EMBL" id="KAF2867054.1"/>
    </source>
</evidence>
<reference evidence="1 2" key="1">
    <citation type="submission" date="2020-01" db="EMBL/GenBank/DDBJ databases">
        <authorList>
            <consortium name="DOE Joint Genome Institute"/>
            <person name="Haridas S."/>
            <person name="Albert R."/>
            <person name="Binder M."/>
            <person name="Bloem J."/>
            <person name="Labutti K."/>
            <person name="Salamov A."/>
            <person name="Andreopoulos B."/>
            <person name="Baker S.E."/>
            <person name="Barry K."/>
            <person name="Bills G."/>
            <person name="Bluhm B.H."/>
            <person name="Cannon C."/>
            <person name="Castanera R."/>
            <person name="Culley D.E."/>
            <person name="Daum C."/>
            <person name="Ezra D."/>
            <person name="Gonzalez J.B."/>
            <person name="Henrissat B."/>
            <person name="Kuo A."/>
            <person name="Liang C."/>
            <person name="Lipzen A."/>
            <person name="Lutzoni F."/>
            <person name="Magnuson J."/>
            <person name="Mondo S."/>
            <person name="Nolan M."/>
            <person name="Ohm R."/>
            <person name="Pangilinan J."/>
            <person name="Park H.-J.H."/>
            <person name="Ramirez L."/>
            <person name="Alfaro M."/>
            <person name="Sun H."/>
            <person name="Tritt A."/>
            <person name="Yoshinaga Y."/>
            <person name="Zwiers L.-H.L."/>
            <person name="Turgeon B.G."/>
            <person name="Goodwin S.B."/>
            <person name="Spatafora J.W."/>
            <person name="Crous P.W."/>
            <person name="Grigoriev I.V."/>
        </authorList>
    </citation>
    <scope>NUCLEOTIDE SEQUENCE [LARGE SCALE GENOMIC DNA]</scope>
    <source>
        <strain evidence="1 2">CBS 611.86</strain>
    </source>
</reference>